<evidence type="ECO:0000313" key="2">
    <source>
        <dbReference type="EMBL" id="PJO67916.1"/>
    </source>
</evidence>
<organism evidence="2 3">
    <name type="scientific">Burkholderia pseudomallei</name>
    <name type="common">Pseudomonas pseudomallei</name>
    <dbReference type="NCBI Taxonomy" id="28450"/>
    <lineage>
        <taxon>Bacteria</taxon>
        <taxon>Pseudomonadati</taxon>
        <taxon>Pseudomonadota</taxon>
        <taxon>Betaproteobacteria</taxon>
        <taxon>Burkholderiales</taxon>
        <taxon>Burkholderiaceae</taxon>
        <taxon>Burkholderia</taxon>
        <taxon>pseudomallei group</taxon>
    </lineage>
</organism>
<accession>A0AAX0UGP2</accession>
<name>A0AAX0UGP2_BURPE</name>
<evidence type="ECO:0000313" key="3">
    <source>
        <dbReference type="Proteomes" id="UP000231878"/>
    </source>
</evidence>
<feature type="compositionally biased region" description="Low complexity" evidence="1">
    <location>
        <begin position="32"/>
        <end position="57"/>
    </location>
</feature>
<protein>
    <submittedName>
        <fullName evidence="2">Uncharacterized protein</fullName>
    </submittedName>
</protein>
<dbReference type="Proteomes" id="UP000231878">
    <property type="component" value="Unassembled WGS sequence"/>
</dbReference>
<feature type="compositionally biased region" description="Basic residues" evidence="1">
    <location>
        <begin position="58"/>
        <end position="72"/>
    </location>
</feature>
<gene>
    <name evidence="2" type="ORF">CWD88_01105</name>
</gene>
<sequence>MRAARSVSICNGVFVSRALRARIPAGFPLRGEAAPAARSDARRPAASAASTKAAGARGSRRRCASRARKARARERLLHEERRAARPILAVARQPAAGSPPRAASIV</sequence>
<proteinExistence type="predicted"/>
<evidence type="ECO:0000256" key="1">
    <source>
        <dbReference type="SAM" id="MobiDB-lite"/>
    </source>
</evidence>
<reference evidence="2 3" key="1">
    <citation type="submission" date="2017-11" db="EMBL/GenBank/DDBJ databases">
        <title>Molecular characterization of Burkholderia pseudomallei and closely related isolates from Vietnam.</title>
        <authorList>
            <person name="Ustinov D.V."/>
            <person name="Antonov A.S."/>
            <person name="Avdusheva E.F."/>
            <person name="Shpak I.M."/>
            <person name="Zakharova I.B."/>
            <person name="Thi L.A."/>
            <person name="Teteryatnikova N."/>
            <person name="Lopasteyskaya Y.A."/>
            <person name="Kuzyutina J.A."/>
            <person name="Ngo T.N."/>
            <person name="Victorov D.V."/>
        </authorList>
    </citation>
    <scope>NUCLEOTIDE SEQUENCE [LARGE SCALE GENOMIC DNA]</scope>
    <source>
        <strain evidence="2 3">V1512</strain>
    </source>
</reference>
<dbReference type="AlphaFoldDB" id="A0AAX0UGP2"/>
<feature type="region of interest" description="Disordered" evidence="1">
    <location>
        <begin position="32"/>
        <end position="78"/>
    </location>
</feature>
<dbReference type="EMBL" id="PHRB01000001">
    <property type="protein sequence ID" value="PJO67916.1"/>
    <property type="molecule type" value="Genomic_DNA"/>
</dbReference>
<comment type="caution">
    <text evidence="2">The sequence shown here is derived from an EMBL/GenBank/DDBJ whole genome shotgun (WGS) entry which is preliminary data.</text>
</comment>